<sequence length="535" mass="58802">MRCGDAEEFGTIRVVIDLSSLPSDVRALIEAQAATIARQDAELIAQRDRIAAMQLQLERLRRMQFGRSSEKIAAEIAQLTLALEDLEAGAARNEALTGSARVTPAGASHELPARRPLPDHLPRMTVTHETACTCPQCGGALRRLGEDVTEVLDYVPASFRVIRHVRPKFSCRTCEGISQAPVPDLPIRRGRASPALLAHVLVAKFADHLPLYRQSEIYERSGVDLERSTLADWVGQCSALLRPLIDALERHVMAGERVHADDTPVPVLAPGAGKTKTGRLWAYLRDERPYAGAAAPAVLYRYSPDRRGDHPRSHLAAFKGVLHADGYAGFNGLYDGGSIVEAACWAHVRRKFFDLHATGKAPLATEALNRIRGLYAIEGEIRGRPPNDRRHARQTRAGPLLADIKTWLEATLRRVPQRGDLAAALRYALARWTALTRYTDDGTIEIDNNPVERAIRPIALGRKNWLFAGSDAGGVRAAAIASLIATARLNDVEPEAYLRHLLERIATHPINRVADLLPWHCRDLISDKSETLAAA</sequence>
<protein>
    <submittedName>
        <fullName evidence="5">Transposase</fullName>
    </submittedName>
</protein>
<dbReference type="Pfam" id="PF13007">
    <property type="entry name" value="LZ_Tnp_IS66"/>
    <property type="match status" value="1"/>
</dbReference>
<dbReference type="NCBIfam" id="NF033517">
    <property type="entry name" value="transpos_IS66"/>
    <property type="match status" value="1"/>
</dbReference>
<dbReference type="STRING" id="225324.SAMN02745126_02070"/>
<feature type="domain" description="Transposase IS66 central" evidence="1">
    <location>
        <begin position="189"/>
        <end position="474"/>
    </location>
</feature>
<dbReference type="PANTHER" id="PTHR33678">
    <property type="entry name" value="BLL1576 PROTEIN"/>
    <property type="match status" value="1"/>
</dbReference>
<dbReference type="Pfam" id="PF13817">
    <property type="entry name" value="DDE_Tnp_IS66_C"/>
    <property type="match status" value="1"/>
</dbReference>
<organism evidence="5 6">
    <name type="scientific">Enhydrobacter aerosaccus</name>
    <dbReference type="NCBI Taxonomy" id="225324"/>
    <lineage>
        <taxon>Bacteria</taxon>
        <taxon>Pseudomonadati</taxon>
        <taxon>Pseudomonadota</taxon>
        <taxon>Alphaproteobacteria</taxon>
        <taxon>Hyphomicrobiales</taxon>
        <taxon>Enhydrobacter</taxon>
    </lineage>
</organism>
<accession>A0A1T4N1T5</accession>
<keyword evidence="6" id="KW-1185">Reference proteome</keyword>
<evidence type="ECO:0000259" key="2">
    <source>
        <dbReference type="Pfam" id="PF13005"/>
    </source>
</evidence>
<feature type="domain" description="Transposase IS66 zinc-finger binding" evidence="2">
    <location>
        <begin position="132"/>
        <end position="175"/>
    </location>
</feature>
<dbReference type="Proteomes" id="UP000190092">
    <property type="component" value="Unassembled WGS sequence"/>
</dbReference>
<dbReference type="InterPro" id="IPR024463">
    <property type="entry name" value="Transposase_TnpC_homeodom"/>
</dbReference>
<reference evidence="6" key="1">
    <citation type="submission" date="2017-02" db="EMBL/GenBank/DDBJ databases">
        <authorList>
            <person name="Varghese N."/>
            <person name="Submissions S."/>
        </authorList>
    </citation>
    <scope>NUCLEOTIDE SEQUENCE [LARGE SCALE GENOMIC DNA]</scope>
    <source>
        <strain evidence="6">ATCC 27094</strain>
    </source>
</reference>
<dbReference type="PANTHER" id="PTHR33678:SF1">
    <property type="entry name" value="BLL1576 PROTEIN"/>
    <property type="match status" value="1"/>
</dbReference>
<gene>
    <name evidence="5" type="ORF">SAMN02745126_02070</name>
</gene>
<dbReference type="Pfam" id="PF13005">
    <property type="entry name" value="zf-IS66"/>
    <property type="match status" value="1"/>
</dbReference>
<proteinExistence type="predicted"/>
<evidence type="ECO:0000313" key="5">
    <source>
        <dbReference type="EMBL" id="SJZ73253.1"/>
    </source>
</evidence>
<evidence type="ECO:0000259" key="1">
    <source>
        <dbReference type="Pfam" id="PF03050"/>
    </source>
</evidence>
<dbReference type="Pfam" id="PF03050">
    <property type="entry name" value="DDE_Tnp_IS66"/>
    <property type="match status" value="1"/>
</dbReference>
<dbReference type="InterPro" id="IPR004291">
    <property type="entry name" value="Transposase_IS66_central"/>
</dbReference>
<evidence type="ECO:0000259" key="4">
    <source>
        <dbReference type="Pfam" id="PF13817"/>
    </source>
</evidence>
<dbReference type="EMBL" id="FUWJ01000002">
    <property type="protein sequence ID" value="SJZ73253.1"/>
    <property type="molecule type" value="Genomic_DNA"/>
</dbReference>
<dbReference type="InterPro" id="IPR024474">
    <property type="entry name" value="Znf_dom_IS66"/>
</dbReference>
<dbReference type="InterPro" id="IPR052344">
    <property type="entry name" value="Transposase-related"/>
</dbReference>
<feature type="domain" description="Transposase TnpC homeodomain" evidence="3">
    <location>
        <begin position="54"/>
        <end position="126"/>
    </location>
</feature>
<dbReference type="AlphaFoldDB" id="A0A1T4N1T5"/>
<name>A0A1T4N1T5_9HYPH</name>
<feature type="domain" description="Transposase IS66 C-terminal" evidence="4">
    <location>
        <begin position="482"/>
        <end position="519"/>
    </location>
</feature>
<evidence type="ECO:0000313" key="6">
    <source>
        <dbReference type="Proteomes" id="UP000190092"/>
    </source>
</evidence>
<dbReference type="InterPro" id="IPR039552">
    <property type="entry name" value="IS66_C"/>
</dbReference>
<evidence type="ECO:0000259" key="3">
    <source>
        <dbReference type="Pfam" id="PF13007"/>
    </source>
</evidence>